<dbReference type="PANTHER" id="PTHR43459">
    <property type="entry name" value="ENOYL-COA HYDRATASE"/>
    <property type="match status" value="1"/>
</dbReference>
<gene>
    <name evidence="3" type="ORF">KDL28_31185</name>
</gene>
<dbReference type="CDD" id="cd06558">
    <property type="entry name" value="crotonase-like"/>
    <property type="match status" value="1"/>
</dbReference>
<comment type="caution">
    <text evidence="3">The sequence shown here is derived from an EMBL/GenBank/DDBJ whole genome shotgun (WGS) entry which is preliminary data.</text>
</comment>
<organism evidence="3 4">
    <name type="scientific">Pseudonocardia humida</name>
    <dbReference type="NCBI Taxonomy" id="2800819"/>
    <lineage>
        <taxon>Bacteria</taxon>
        <taxon>Bacillati</taxon>
        <taxon>Actinomycetota</taxon>
        <taxon>Actinomycetes</taxon>
        <taxon>Pseudonocardiales</taxon>
        <taxon>Pseudonocardiaceae</taxon>
        <taxon>Pseudonocardia</taxon>
    </lineage>
</organism>
<keyword evidence="4" id="KW-1185">Reference proteome</keyword>
<dbReference type="InterPro" id="IPR014748">
    <property type="entry name" value="Enoyl-CoA_hydra_C"/>
</dbReference>
<evidence type="ECO:0000256" key="1">
    <source>
        <dbReference type="ARBA" id="ARBA00005254"/>
    </source>
</evidence>
<dbReference type="Gene3D" id="3.90.226.10">
    <property type="entry name" value="2-enoyl-CoA Hydratase, Chain A, domain 1"/>
    <property type="match status" value="1"/>
</dbReference>
<accession>A0ABT1A972</accession>
<evidence type="ECO:0000256" key="2">
    <source>
        <dbReference type="RuleBase" id="RU003707"/>
    </source>
</evidence>
<dbReference type="EMBL" id="JAGSOV010000067">
    <property type="protein sequence ID" value="MCO1659543.1"/>
    <property type="molecule type" value="Genomic_DNA"/>
</dbReference>
<dbReference type="Pfam" id="PF00378">
    <property type="entry name" value="ECH_1"/>
    <property type="match status" value="1"/>
</dbReference>
<dbReference type="SUPFAM" id="SSF52096">
    <property type="entry name" value="ClpP/crotonase"/>
    <property type="match status" value="1"/>
</dbReference>
<comment type="similarity">
    <text evidence="1 2">Belongs to the enoyl-CoA hydratase/isomerase family.</text>
</comment>
<dbReference type="Gene3D" id="1.10.12.10">
    <property type="entry name" value="Lyase 2-enoyl-coa Hydratase, Chain A, domain 2"/>
    <property type="match status" value="1"/>
</dbReference>
<protein>
    <submittedName>
        <fullName evidence="3">Enoyl-CoA hydratase/isomerase family protein</fullName>
    </submittedName>
</protein>
<dbReference type="RefSeq" id="WP_372497128.1">
    <property type="nucleotide sequence ID" value="NZ_JAGSOV010000067.1"/>
</dbReference>
<name>A0ABT1A972_9PSEU</name>
<dbReference type="PANTHER" id="PTHR43459:SF1">
    <property type="entry name" value="EG:BACN32G11.4 PROTEIN"/>
    <property type="match status" value="1"/>
</dbReference>
<sequence length="273" mass="27992">MPGVSEADPGPAVLVERDAEDPAVAVLTLNRPARYNALTLELKTALVEAVRELGAATGVRALVLTGAGKAFCVGQDLGEHAAALRADAGSSFDTVTEHYNPVVLGLVDLPFPVVAAINGPCVGAGLGFALACDLRVAAAGLKFSTAFTGIGLTADSGLSASLAHAVGTARATELLLLNEPFTAEQARDWGLVREVVAPAEVLPTALALARRLATGPTKAYAEVKRAVRFGAVHELPDVLAAEAAAQARLSTTKDHAGAVEDFLAKRRPGFTGE</sequence>
<dbReference type="Proteomes" id="UP001165283">
    <property type="component" value="Unassembled WGS sequence"/>
</dbReference>
<evidence type="ECO:0000313" key="4">
    <source>
        <dbReference type="Proteomes" id="UP001165283"/>
    </source>
</evidence>
<evidence type="ECO:0000313" key="3">
    <source>
        <dbReference type="EMBL" id="MCO1659543.1"/>
    </source>
</evidence>
<dbReference type="InterPro" id="IPR001753">
    <property type="entry name" value="Enoyl-CoA_hydra/iso"/>
</dbReference>
<dbReference type="InterPro" id="IPR029045">
    <property type="entry name" value="ClpP/crotonase-like_dom_sf"/>
</dbReference>
<proteinExistence type="inferred from homology"/>
<dbReference type="PROSITE" id="PS00166">
    <property type="entry name" value="ENOYL_COA_HYDRATASE"/>
    <property type="match status" value="1"/>
</dbReference>
<reference evidence="3" key="1">
    <citation type="submission" date="2021-04" db="EMBL/GenBank/DDBJ databases">
        <title>Pseudonocardia sp. nov., isolated from sandy soil of mangrove forest.</title>
        <authorList>
            <person name="Zan Z."/>
            <person name="Huang R."/>
            <person name="Liu W."/>
        </authorList>
    </citation>
    <scope>NUCLEOTIDE SEQUENCE</scope>
    <source>
        <strain evidence="3">S2-4</strain>
    </source>
</reference>
<dbReference type="InterPro" id="IPR018376">
    <property type="entry name" value="Enoyl-CoA_hyd/isom_CS"/>
</dbReference>